<evidence type="ECO:0000259" key="1">
    <source>
        <dbReference type="Pfam" id="PF01510"/>
    </source>
</evidence>
<evidence type="ECO:0000313" key="3">
    <source>
        <dbReference type="Proteomes" id="UP000284250"/>
    </source>
</evidence>
<dbReference type="EMBL" id="QYCN01000040">
    <property type="protein sequence ID" value="RIY06466.1"/>
    <property type="molecule type" value="Genomic_DNA"/>
</dbReference>
<dbReference type="OrthoDB" id="1037861at2"/>
<accession>A0A418QML3</accession>
<dbReference type="AlphaFoldDB" id="A0A418QML3"/>
<dbReference type="RefSeq" id="WP_119657331.1">
    <property type="nucleotide sequence ID" value="NZ_JBHUOI010000081.1"/>
</dbReference>
<keyword evidence="3" id="KW-1185">Reference proteome</keyword>
<reference evidence="2 3" key="2">
    <citation type="submission" date="2019-01" db="EMBL/GenBank/DDBJ databases">
        <title>Hymenobacter humicola sp. nov., isolated from soils in Antarctica.</title>
        <authorList>
            <person name="Sedlacek I."/>
            <person name="Holochova P."/>
            <person name="Kralova S."/>
            <person name="Pantucek R."/>
            <person name="Stankova E."/>
            <person name="Vrbovska V."/>
            <person name="Kristofova L."/>
            <person name="Svec P."/>
            <person name="Busse H.-J."/>
        </authorList>
    </citation>
    <scope>NUCLEOTIDE SEQUENCE [LARGE SCALE GENOMIC DNA]</scope>
    <source>
        <strain evidence="2 3">CCM 8852</strain>
    </source>
</reference>
<dbReference type="Pfam" id="PF01510">
    <property type="entry name" value="Amidase_2"/>
    <property type="match status" value="1"/>
</dbReference>
<dbReference type="InterPro" id="IPR002502">
    <property type="entry name" value="Amidase_domain"/>
</dbReference>
<dbReference type="InterPro" id="IPR036505">
    <property type="entry name" value="Amidase/PGRP_sf"/>
</dbReference>
<reference evidence="2 3" key="1">
    <citation type="submission" date="2018-09" db="EMBL/GenBank/DDBJ databases">
        <authorList>
            <person name="Zeman M."/>
            <person name="Pardy F."/>
        </authorList>
    </citation>
    <scope>NUCLEOTIDE SEQUENCE [LARGE SCALE GENOMIC DNA]</scope>
    <source>
        <strain evidence="2 3">CCM 8852</strain>
    </source>
</reference>
<organism evidence="2 3">
    <name type="scientific">Hymenobacter rubripertinctus</name>
    <dbReference type="NCBI Taxonomy" id="2029981"/>
    <lineage>
        <taxon>Bacteria</taxon>
        <taxon>Pseudomonadati</taxon>
        <taxon>Bacteroidota</taxon>
        <taxon>Cytophagia</taxon>
        <taxon>Cytophagales</taxon>
        <taxon>Hymenobacteraceae</taxon>
        <taxon>Hymenobacter</taxon>
    </lineage>
</organism>
<protein>
    <submittedName>
        <fullName evidence="2">N-acetylmuramoyl-L-alanine amidase</fullName>
    </submittedName>
</protein>
<dbReference type="Gene3D" id="3.40.80.10">
    <property type="entry name" value="Peptidoglycan recognition protein-like"/>
    <property type="match status" value="1"/>
</dbReference>
<evidence type="ECO:0000313" key="2">
    <source>
        <dbReference type="EMBL" id="RIY06466.1"/>
    </source>
</evidence>
<feature type="domain" description="N-acetylmuramoyl-L-alanine amidase" evidence="1">
    <location>
        <begin position="2"/>
        <end position="126"/>
    </location>
</feature>
<dbReference type="GO" id="GO:0008745">
    <property type="term" value="F:N-acetylmuramoyl-L-alanine amidase activity"/>
    <property type="evidence" value="ECO:0007669"/>
    <property type="project" value="InterPro"/>
</dbReference>
<comment type="caution">
    <text evidence="2">The sequence shown here is derived from an EMBL/GenBank/DDBJ whole genome shotgun (WGS) entry which is preliminary data.</text>
</comment>
<sequence length="137" mass="15380">MRTITHIVLHCTATPQSATVAGILNYWRTQLGWKNPGYHILIEPNGTCHRLLADEVPSNGVKGHNAHSLHVSYIGGVDGRGRPLDTRTPHQLAEMERIVRRWKAEHPNAQVVGHRDFPGVTKACPSFDARTWWVSIH</sequence>
<name>A0A418QML3_9BACT</name>
<dbReference type="GO" id="GO:0009253">
    <property type="term" value="P:peptidoglycan catabolic process"/>
    <property type="evidence" value="ECO:0007669"/>
    <property type="project" value="InterPro"/>
</dbReference>
<gene>
    <name evidence="2" type="ORF">D0T11_18675</name>
</gene>
<dbReference type="CDD" id="cd06583">
    <property type="entry name" value="PGRP"/>
    <property type="match status" value="1"/>
</dbReference>
<dbReference type="SUPFAM" id="SSF55846">
    <property type="entry name" value="N-acetylmuramoyl-L-alanine amidase-like"/>
    <property type="match status" value="1"/>
</dbReference>
<dbReference type="Proteomes" id="UP000284250">
    <property type="component" value="Unassembled WGS sequence"/>
</dbReference>
<proteinExistence type="predicted"/>